<evidence type="ECO:0000313" key="1">
    <source>
        <dbReference type="EMBL" id="ANJ00134.1"/>
    </source>
</evidence>
<dbReference type="KEGG" id="pwu:A8O14_08625"/>
<evidence type="ECO:0000313" key="2">
    <source>
        <dbReference type="Proteomes" id="UP000078463"/>
    </source>
</evidence>
<dbReference type="EMBL" id="CP015922">
    <property type="protein sequence ID" value="ANJ00134.1"/>
    <property type="molecule type" value="Genomic_DNA"/>
</dbReference>
<keyword evidence="2" id="KW-1185">Reference proteome</keyword>
<dbReference type="Proteomes" id="UP000078463">
    <property type="component" value="Chromosome"/>
</dbReference>
<accession>A0A191UGK4</accession>
<sequence>MSEAKVCVWQLKKKVHINSYTVPNPLSTRAFAVWQCRYKVDNKWIRATTKETKFDLAMNKSKELLVEVGFVKILGLQRPLRAYLLYGKVKVGDLYRFQKGTYCAIMEPPNGEQSCLLT</sequence>
<dbReference type="STRING" id="1743168.A8O14_08625"/>
<reference evidence="2" key="1">
    <citation type="submission" date="2016-05" db="EMBL/GenBank/DDBJ databases">
        <title>Polynucleobacter sp. QLW-P1FAT50C-4 genome.</title>
        <authorList>
            <person name="Hahn M.W."/>
        </authorList>
    </citation>
    <scope>NUCLEOTIDE SEQUENCE [LARGE SCALE GENOMIC DNA]</scope>
    <source>
        <strain evidence="2">QLW-P1FAT50C-4</strain>
    </source>
</reference>
<organism evidence="1 2">
    <name type="scientific">Polynucleobacter wuianus</name>
    <dbReference type="NCBI Taxonomy" id="1743168"/>
    <lineage>
        <taxon>Bacteria</taxon>
        <taxon>Pseudomonadati</taxon>
        <taxon>Pseudomonadota</taxon>
        <taxon>Betaproteobacteria</taxon>
        <taxon>Burkholderiales</taxon>
        <taxon>Burkholderiaceae</taxon>
        <taxon>Polynucleobacter</taxon>
    </lineage>
</organism>
<name>A0A191UGK4_9BURK</name>
<protein>
    <submittedName>
        <fullName evidence="1">Uncharacterized protein</fullName>
    </submittedName>
</protein>
<gene>
    <name evidence="1" type="ORF">A8O14_08625</name>
</gene>
<proteinExistence type="predicted"/>
<dbReference type="AlphaFoldDB" id="A0A191UGK4"/>